<feature type="transmembrane region" description="Helical" evidence="1">
    <location>
        <begin position="86"/>
        <end position="104"/>
    </location>
</feature>
<keyword evidence="1" id="KW-1133">Transmembrane helix</keyword>
<reference evidence="2" key="3">
    <citation type="submission" date="2025-09" db="UniProtKB">
        <authorList>
            <consortium name="Ensembl"/>
        </authorList>
    </citation>
    <scope>IDENTIFICATION</scope>
</reference>
<reference evidence="2" key="1">
    <citation type="submission" date="2009-12" db="EMBL/GenBank/DDBJ databases">
        <title>The Genome Sequence of Anolis carolinensis (Green Anole Lizard).</title>
        <authorList>
            <consortium name="The Genome Sequencing Platform"/>
            <person name="Di Palma F."/>
            <person name="Alfoldi J."/>
            <person name="Heiman D."/>
            <person name="Young S."/>
            <person name="Grabherr M."/>
            <person name="Johnson J."/>
            <person name="Lander E.S."/>
            <person name="Lindblad-Toh K."/>
        </authorList>
    </citation>
    <scope>NUCLEOTIDE SEQUENCE [LARGE SCALE GENOMIC DNA]</scope>
    <source>
        <strain evidence="2">JBL SC #1</strain>
    </source>
</reference>
<dbReference type="InParanoid" id="A0A803SW74"/>
<dbReference type="Ensembl" id="ENSACAT00000053400.1">
    <property type="protein sequence ID" value="ENSACAP00000027214.1"/>
    <property type="gene ID" value="ENSACAG00000035965.1"/>
</dbReference>
<reference evidence="2" key="2">
    <citation type="submission" date="2025-08" db="UniProtKB">
        <authorList>
            <consortium name="Ensembl"/>
        </authorList>
    </citation>
    <scope>IDENTIFICATION</scope>
</reference>
<dbReference type="AlphaFoldDB" id="A0A803SW74"/>
<accession>A0A803SW74</accession>
<evidence type="ECO:0000256" key="1">
    <source>
        <dbReference type="SAM" id="Phobius"/>
    </source>
</evidence>
<keyword evidence="1" id="KW-0472">Membrane</keyword>
<name>A0A803SW74_ANOCA</name>
<dbReference type="GeneTree" id="ENSGT00940000155422"/>
<evidence type="ECO:0000313" key="2">
    <source>
        <dbReference type="Ensembl" id="ENSACAP00000027214.1"/>
    </source>
</evidence>
<organism evidence="2 3">
    <name type="scientific">Anolis carolinensis</name>
    <name type="common">Green anole</name>
    <name type="synonym">American chameleon</name>
    <dbReference type="NCBI Taxonomy" id="28377"/>
    <lineage>
        <taxon>Eukaryota</taxon>
        <taxon>Metazoa</taxon>
        <taxon>Chordata</taxon>
        <taxon>Craniata</taxon>
        <taxon>Vertebrata</taxon>
        <taxon>Euteleostomi</taxon>
        <taxon>Lepidosauria</taxon>
        <taxon>Squamata</taxon>
        <taxon>Bifurcata</taxon>
        <taxon>Unidentata</taxon>
        <taxon>Episquamata</taxon>
        <taxon>Toxicofera</taxon>
        <taxon>Iguania</taxon>
        <taxon>Dactyloidae</taxon>
        <taxon>Anolis</taxon>
    </lineage>
</organism>
<sequence length="131" mass="14239">MEGLVGPVAMEGLVGPVAMEGLVGPVGRKGAMYAAASPSTSLPPPLPPPPRRDFTAVTLGGYNNGKAWRRRSCWRKWKQLSRLQRNVILFSFAFLAVCGVITYANMAESWKSKSIGAQLGDNIVYTVFPRK</sequence>
<proteinExistence type="predicted"/>
<keyword evidence="3" id="KW-1185">Reference proteome</keyword>
<dbReference type="Proteomes" id="UP000001646">
    <property type="component" value="Unplaced"/>
</dbReference>
<protein>
    <submittedName>
        <fullName evidence="2">Uncharacterized protein</fullName>
    </submittedName>
</protein>
<keyword evidence="1" id="KW-0812">Transmembrane</keyword>
<evidence type="ECO:0000313" key="3">
    <source>
        <dbReference type="Proteomes" id="UP000001646"/>
    </source>
</evidence>